<keyword evidence="3" id="KW-0540">Nuclease</keyword>
<keyword evidence="4" id="KW-1185">Reference proteome</keyword>
<protein>
    <submittedName>
        <fullName evidence="3">Endonuclease/exonuclease/phosphatase family protein</fullName>
    </submittedName>
</protein>
<keyword evidence="1" id="KW-1133">Transmembrane helix</keyword>
<dbReference type="InterPro" id="IPR005135">
    <property type="entry name" value="Endo/exonuclease/phosphatase"/>
</dbReference>
<gene>
    <name evidence="3" type="ORF">KD146_04000</name>
</gene>
<dbReference type="GO" id="GO:0004519">
    <property type="term" value="F:endonuclease activity"/>
    <property type="evidence" value="ECO:0007669"/>
    <property type="project" value="UniProtKB-KW"/>
</dbReference>
<feature type="transmembrane region" description="Helical" evidence="1">
    <location>
        <begin position="40"/>
        <end position="58"/>
    </location>
</feature>
<dbReference type="RefSeq" id="WP_212657446.1">
    <property type="nucleotide sequence ID" value="NZ_JAGXTP010000001.1"/>
</dbReference>
<sequence>MKLQAELRGMATAGLMAYAAVLLMISFPVVVPGIELLQTLRFHLVALGLPLAGVLLFAGARWRALLVIPMMAVSLWQGSLPIIEGYQRRAEIAGDTLTTINVLSYNVLASRDGKAAADYIISAAPDIAVIMETPGIAGYLDQIAEVLPYRFGCDDRKSCDLSIFSRTPITDARMFLMPPIPRERLAVVKTVINDVPVTVAGMHLSKPYFDEASWSELQRATRVINAVEGRVIVAGDYNAAAWSDQVADFSARTGLVPPPWHPATWPVRLGPLGVPIDNMFTRGDVVIDEISAVADSYGSNHRALWARVNLLAPPQ</sequence>
<feature type="transmembrane region" description="Helical" evidence="1">
    <location>
        <begin position="12"/>
        <end position="34"/>
    </location>
</feature>
<reference evidence="3" key="1">
    <citation type="submission" date="2021-04" db="EMBL/GenBank/DDBJ databases">
        <title>Devosia litorisediminis sp. nov., isolated from a sand dune.</title>
        <authorList>
            <person name="Park S."/>
            <person name="Yoon J.-H."/>
        </authorList>
    </citation>
    <scope>NUCLEOTIDE SEQUENCE</scope>
    <source>
        <strain evidence="3">BSSL-BM10</strain>
    </source>
</reference>
<dbReference type="InterPro" id="IPR036691">
    <property type="entry name" value="Endo/exonu/phosph_ase_sf"/>
</dbReference>
<evidence type="ECO:0000256" key="1">
    <source>
        <dbReference type="SAM" id="Phobius"/>
    </source>
</evidence>
<dbReference type="EMBL" id="JAGXTP010000001">
    <property type="protein sequence ID" value="MBS3847855.1"/>
    <property type="molecule type" value="Genomic_DNA"/>
</dbReference>
<evidence type="ECO:0000259" key="2">
    <source>
        <dbReference type="Pfam" id="PF03372"/>
    </source>
</evidence>
<dbReference type="Proteomes" id="UP000678281">
    <property type="component" value="Unassembled WGS sequence"/>
</dbReference>
<dbReference type="AlphaFoldDB" id="A0A942ID53"/>
<comment type="caution">
    <text evidence="3">The sequence shown here is derived from an EMBL/GenBank/DDBJ whole genome shotgun (WGS) entry which is preliminary data.</text>
</comment>
<dbReference type="Pfam" id="PF03372">
    <property type="entry name" value="Exo_endo_phos"/>
    <property type="match status" value="1"/>
</dbReference>
<dbReference type="Gene3D" id="3.60.10.10">
    <property type="entry name" value="Endonuclease/exonuclease/phosphatase"/>
    <property type="match status" value="1"/>
</dbReference>
<proteinExistence type="predicted"/>
<keyword evidence="3" id="KW-0378">Hydrolase</keyword>
<evidence type="ECO:0000313" key="3">
    <source>
        <dbReference type="EMBL" id="MBS3847855.1"/>
    </source>
</evidence>
<keyword evidence="3" id="KW-0255">Endonuclease</keyword>
<keyword evidence="1" id="KW-0812">Transmembrane</keyword>
<dbReference type="SUPFAM" id="SSF56219">
    <property type="entry name" value="DNase I-like"/>
    <property type="match status" value="1"/>
</dbReference>
<name>A0A942ID53_9HYPH</name>
<evidence type="ECO:0000313" key="4">
    <source>
        <dbReference type="Proteomes" id="UP000678281"/>
    </source>
</evidence>
<organism evidence="3 4">
    <name type="scientific">Devosia litorisediminis</name>
    <dbReference type="NCBI Taxonomy" id="2829817"/>
    <lineage>
        <taxon>Bacteria</taxon>
        <taxon>Pseudomonadati</taxon>
        <taxon>Pseudomonadota</taxon>
        <taxon>Alphaproteobacteria</taxon>
        <taxon>Hyphomicrobiales</taxon>
        <taxon>Devosiaceae</taxon>
        <taxon>Devosia</taxon>
    </lineage>
</organism>
<keyword evidence="1" id="KW-0472">Membrane</keyword>
<feature type="domain" description="Endonuclease/exonuclease/phosphatase" evidence="2">
    <location>
        <begin position="103"/>
        <end position="293"/>
    </location>
</feature>
<accession>A0A942ID53</accession>